<sequence length="515" mass="56898">MNGVAFADFFSGNDLPMLESVIAVSNPQAALARARERYSDCSPAIDTPTALGYVFNSWRFLLETGDGQVRLRIQSEFEGTDLEHRQLVLRYLLTDARASSISVDELLPASSPYSVDAAELVDNPSSVVSKRATMESFDAPAQESSWFWRVWTIGRLRLTPLFLVTVVLPTAIATLYYGLIASDVYISESQFILRTPKRTSEPGLGALLQGVSLSKTSDDTSVVQDYIKSRDALVVLEQKMPLRDAFGGRYADIFSRFPGVIGRDGFEYFYRYFKNHVAVDVGTATAVTTLRVQAYTSKDAYLINKYLLEMAEKRVNELNDRSRQDSLRYALAEVAGAEAKVKAASTALSKFRSKASLFDPDRQSNIQLELVAKLRGELIAKQAQLSQLRMLSPQNPQIPSLAASIGALEASIASEKGGVAGEKNSLSDRSVEYQRLALEQSFGEKLLASALTSLEQARADAERKQIYLERVAEPNEPDVAMEPKRVRNIFACFILGLAAWGVLSMLVAGIREHQE</sequence>
<evidence type="ECO:0000256" key="1">
    <source>
        <dbReference type="SAM" id="Phobius"/>
    </source>
</evidence>
<feature type="transmembrane region" description="Helical" evidence="1">
    <location>
        <begin position="488"/>
        <end position="510"/>
    </location>
</feature>
<dbReference type="AlphaFoldDB" id="A0A0E1W2K6"/>
<dbReference type="GO" id="GO:0005886">
    <property type="term" value="C:plasma membrane"/>
    <property type="evidence" value="ECO:0007669"/>
    <property type="project" value="TreeGrafter"/>
</dbReference>
<dbReference type="GO" id="GO:0004713">
    <property type="term" value="F:protein tyrosine kinase activity"/>
    <property type="evidence" value="ECO:0007669"/>
    <property type="project" value="TreeGrafter"/>
</dbReference>
<keyword evidence="1" id="KW-0812">Transmembrane</keyword>
<dbReference type="Proteomes" id="UP000001812">
    <property type="component" value="Chromosome I"/>
</dbReference>
<dbReference type="GeneID" id="93061395"/>
<feature type="transmembrane region" description="Helical" evidence="1">
    <location>
        <begin position="158"/>
        <end position="179"/>
    </location>
</feature>
<protein>
    <submittedName>
        <fullName evidence="2">Capsular polysaccharide export inner-membrane protein, BexC/CtrB/KpsE family</fullName>
    </submittedName>
</protein>
<keyword evidence="1" id="KW-0472">Membrane</keyword>
<organism evidence="2">
    <name type="scientific">Burkholderia pseudomallei 1710a</name>
    <dbReference type="NCBI Taxonomy" id="320371"/>
    <lineage>
        <taxon>Bacteria</taxon>
        <taxon>Pseudomonadati</taxon>
        <taxon>Pseudomonadota</taxon>
        <taxon>Betaproteobacteria</taxon>
        <taxon>Burkholderiales</taxon>
        <taxon>Burkholderiaceae</taxon>
        <taxon>Burkholderia</taxon>
        <taxon>pseudomallei group</taxon>
    </lineage>
</organism>
<dbReference type="PANTHER" id="PTHR32309">
    <property type="entry name" value="TYROSINE-PROTEIN KINASE"/>
    <property type="match status" value="1"/>
</dbReference>
<dbReference type="RefSeq" id="WP_004196469.1">
    <property type="nucleotide sequence ID" value="NZ_CM000832.1"/>
</dbReference>
<dbReference type="HOGENOM" id="CLU_027864_0_1_4"/>
<evidence type="ECO:0000313" key="2">
    <source>
        <dbReference type="EMBL" id="EET06664.1"/>
    </source>
</evidence>
<dbReference type="EMBL" id="CM000832">
    <property type="protein sequence ID" value="EET06664.1"/>
    <property type="molecule type" value="Genomic_DNA"/>
</dbReference>
<dbReference type="InterPro" id="IPR050445">
    <property type="entry name" value="Bact_polysacc_biosynth/exp"/>
</dbReference>
<keyword evidence="1" id="KW-1133">Transmembrane helix</keyword>
<accession>A0A0E1W2K6</accession>
<gene>
    <name evidence="2" type="ORF">BURPS1710A_3784</name>
</gene>
<reference evidence="2" key="1">
    <citation type="submission" date="2009-05" db="EMBL/GenBank/DDBJ databases">
        <authorList>
            <person name="Harkins D.M."/>
            <person name="DeShazer D."/>
            <person name="Woods D.E."/>
            <person name="Brinkac L.M."/>
            <person name="Brown K.A."/>
            <person name="Hung G.C."/>
            <person name="Tuanyok A."/>
            <person name="Zhang B."/>
            <person name="Nierman W.C."/>
        </authorList>
    </citation>
    <scope>NUCLEOTIDE SEQUENCE [LARGE SCALE GENOMIC DNA]</scope>
    <source>
        <strain evidence="2">1710a</strain>
    </source>
</reference>
<dbReference type="PANTHER" id="PTHR32309:SF13">
    <property type="entry name" value="FERRIC ENTEROBACTIN TRANSPORT PROTEIN FEPE"/>
    <property type="match status" value="1"/>
</dbReference>
<proteinExistence type="predicted"/>
<name>A0A0E1W2K6_BURPE</name>